<dbReference type="EMBL" id="JAEUBE010000295">
    <property type="protein sequence ID" value="KAH3665447.1"/>
    <property type="molecule type" value="Genomic_DNA"/>
</dbReference>
<gene>
    <name evidence="1" type="ORF">OGAPHI_003631</name>
</gene>
<dbReference type="Proteomes" id="UP000769157">
    <property type="component" value="Unassembled WGS sequence"/>
</dbReference>
<reference evidence="1" key="1">
    <citation type="journal article" date="2021" name="Open Biol.">
        <title>Shared evolutionary footprints suggest mitochondrial oxidative damage underlies multiple complex I losses in fungi.</title>
        <authorList>
            <person name="Schikora-Tamarit M.A."/>
            <person name="Marcet-Houben M."/>
            <person name="Nosek J."/>
            <person name="Gabaldon T."/>
        </authorList>
    </citation>
    <scope>NUCLEOTIDE SEQUENCE</scope>
    <source>
        <strain evidence="1">CBS6075</strain>
    </source>
</reference>
<keyword evidence="2" id="KW-1185">Reference proteome</keyword>
<dbReference type="AlphaFoldDB" id="A0A9P8P596"/>
<evidence type="ECO:0000313" key="1">
    <source>
        <dbReference type="EMBL" id="KAH3665447.1"/>
    </source>
</evidence>
<comment type="caution">
    <text evidence="1">The sequence shown here is derived from an EMBL/GenBank/DDBJ whole genome shotgun (WGS) entry which is preliminary data.</text>
</comment>
<name>A0A9P8P596_9ASCO</name>
<sequence length="222" mass="25395">MNPVSQWIACNVAWWPVLKKCRYANSPMVTTETRFVRILRMSISSSSVRIWLINSASETMPNGLFTSSTAHKMLITNRKYADPRFRESLSLNDLKTAQKPNVMSQNATILSSQITNEFEVKINECMRINAKAKYVHPFWIRFSFTCENSHGIEYLSIIGASMPLMIPRETPRRTDHSILRFSGLNIKVNDTVNSVWTMVIAADEVMNWEFNCVITTSGTNFV</sequence>
<organism evidence="1 2">
    <name type="scientific">Ogataea philodendri</name>
    <dbReference type="NCBI Taxonomy" id="1378263"/>
    <lineage>
        <taxon>Eukaryota</taxon>
        <taxon>Fungi</taxon>
        <taxon>Dikarya</taxon>
        <taxon>Ascomycota</taxon>
        <taxon>Saccharomycotina</taxon>
        <taxon>Pichiomycetes</taxon>
        <taxon>Pichiales</taxon>
        <taxon>Pichiaceae</taxon>
        <taxon>Ogataea</taxon>
    </lineage>
</organism>
<dbReference type="RefSeq" id="XP_046060651.1">
    <property type="nucleotide sequence ID" value="XM_046204626.1"/>
</dbReference>
<protein>
    <submittedName>
        <fullName evidence="1">Uncharacterized protein</fullName>
    </submittedName>
</protein>
<proteinExistence type="predicted"/>
<reference evidence="1" key="2">
    <citation type="submission" date="2021-01" db="EMBL/GenBank/DDBJ databases">
        <authorList>
            <person name="Schikora-Tamarit M.A."/>
        </authorList>
    </citation>
    <scope>NUCLEOTIDE SEQUENCE</scope>
    <source>
        <strain evidence="1">CBS6075</strain>
    </source>
</reference>
<accession>A0A9P8P596</accession>
<evidence type="ECO:0000313" key="2">
    <source>
        <dbReference type="Proteomes" id="UP000769157"/>
    </source>
</evidence>
<dbReference type="GeneID" id="70235596"/>